<feature type="non-terminal residue" evidence="2">
    <location>
        <position position="1"/>
    </location>
</feature>
<dbReference type="Proteomes" id="UP000018040">
    <property type="component" value="Unassembled WGS sequence"/>
</dbReference>
<dbReference type="InterPro" id="IPR006212">
    <property type="entry name" value="Furin_repeat"/>
</dbReference>
<evidence type="ECO:0000256" key="1">
    <source>
        <dbReference type="SAM" id="Phobius"/>
    </source>
</evidence>
<dbReference type="PANTHER" id="PTHR23275">
    <property type="entry name" value="CABRIOLET.-RELATED"/>
    <property type="match status" value="1"/>
</dbReference>
<dbReference type="SUPFAM" id="SSF57184">
    <property type="entry name" value="Growth factor receptor domain"/>
    <property type="match status" value="1"/>
</dbReference>
<dbReference type="InterPro" id="IPR009030">
    <property type="entry name" value="Growth_fac_rcpt_cys_sf"/>
</dbReference>
<evidence type="ECO:0000313" key="3">
    <source>
        <dbReference type="Proteomes" id="UP000018040"/>
    </source>
</evidence>
<gene>
    <name evidence="2" type="ORF">GSB_155365</name>
</gene>
<feature type="transmembrane region" description="Helical" evidence="1">
    <location>
        <begin position="465"/>
        <end position="489"/>
    </location>
</feature>
<dbReference type="VEuPathDB" id="GiardiaDB:QR46_4762"/>
<dbReference type="SMART" id="SM00261">
    <property type="entry name" value="FU"/>
    <property type="match status" value="3"/>
</dbReference>
<dbReference type="VEuPathDB" id="GiardiaDB:GL50581_2720"/>
<dbReference type="VEuPathDB" id="GiardiaDB:DHA2_152900"/>
<reference evidence="3" key="1">
    <citation type="submission" date="2012-02" db="EMBL/GenBank/DDBJ databases">
        <title>Genome sequencing of Giardia lamblia Genotypes A2 and B isolates (DH and GS) and comparative analysis with the genomes of Genotypes A1 and E (WB and Pig).</title>
        <authorList>
            <person name="Adam R."/>
            <person name="Dahlstrom E."/>
            <person name="Martens C."/>
            <person name="Bruno D."/>
            <person name="Barbian K."/>
            <person name="Porcella S.F."/>
            <person name="Nash T."/>
        </authorList>
    </citation>
    <scope>NUCLEOTIDE SEQUENCE</scope>
    <source>
        <strain evidence="3">GS</strain>
    </source>
</reference>
<dbReference type="InterPro" id="IPR005127">
    <property type="entry name" value="Giardia_VSP"/>
</dbReference>
<evidence type="ECO:0000313" key="2">
    <source>
        <dbReference type="EMBL" id="ESU38556.1"/>
    </source>
</evidence>
<reference evidence="2 3" key="2">
    <citation type="journal article" date="2013" name="Genome Biol. Evol.">
        <title>Genome sequencing of Giardia lamblia genotypes A2 and B isolates (DH and GS) and comparative analysis with the genomes of genotypes A1 and E (WB and Pig).</title>
        <authorList>
            <person name="Adam R.D."/>
            <person name="Dahlstrom E.W."/>
            <person name="Martens C.A."/>
            <person name="Bruno D.P."/>
            <person name="Barbian K.D."/>
            <person name="Ricklefs S.M."/>
            <person name="Hernandez M.M."/>
            <person name="Narla N.P."/>
            <person name="Patel R.B."/>
            <person name="Porcella S.F."/>
            <person name="Nash T.E."/>
        </authorList>
    </citation>
    <scope>NUCLEOTIDE SEQUENCE [LARGE SCALE GENOMIC DNA]</scope>
    <source>
        <strain evidence="2 3">GS</strain>
    </source>
</reference>
<dbReference type="Pfam" id="PF03302">
    <property type="entry name" value="VSP"/>
    <property type="match status" value="2"/>
</dbReference>
<dbReference type="InterPro" id="IPR052798">
    <property type="entry name" value="Giardia_VSA"/>
</dbReference>
<accession>V6TIF7</accession>
<dbReference type="AlphaFoldDB" id="V6TIF7"/>
<keyword evidence="1" id="KW-0812">Transmembrane</keyword>
<proteinExistence type="predicted"/>
<keyword evidence="1" id="KW-0472">Membrane</keyword>
<name>V6TIF7_GIAIN</name>
<organism evidence="2 3">
    <name type="scientific">Giardia intestinalis</name>
    <name type="common">Giardia lamblia</name>
    <dbReference type="NCBI Taxonomy" id="5741"/>
    <lineage>
        <taxon>Eukaryota</taxon>
        <taxon>Metamonada</taxon>
        <taxon>Diplomonadida</taxon>
        <taxon>Hexamitidae</taxon>
        <taxon>Giardiinae</taxon>
        <taxon>Giardia</taxon>
    </lineage>
</organism>
<keyword evidence="1" id="KW-1133">Transmembrane helix</keyword>
<comment type="caution">
    <text evidence="2">The sequence shown here is derived from an EMBL/GenBank/DDBJ whole genome shotgun (WGS) entry which is preliminary data.</text>
</comment>
<protein>
    <submittedName>
        <fullName evidence="2">Variant-specific surface protein</fullName>
    </submittedName>
</protein>
<dbReference type="PANTHER" id="PTHR23275:SF100">
    <property type="entry name" value="EGF-LIKE DOMAIN-CONTAINING PROTEIN"/>
    <property type="match status" value="1"/>
</dbReference>
<dbReference type="Gene3D" id="2.10.220.10">
    <property type="entry name" value="Hormone Receptor, Insulin-like Growth Factor Receptor 1, Chain A, domain 2"/>
    <property type="match status" value="1"/>
</dbReference>
<dbReference type="EMBL" id="AHHH01000501">
    <property type="protein sequence ID" value="ESU38556.1"/>
    <property type="molecule type" value="Genomic_DNA"/>
</dbReference>
<sequence>HQIYRGKTLYYGSHDGCEGPVLIALSSTRQCAHCGADGRDVQSHTCRYTCRAASQGSSDRYWRIQISWHTHQATRRLRPTWGGCYDTRAAPGSGVCREARDGACVRYKEEVRSVGTTGTCTDADAGGKCASGKCDVTIDGKTYCSQCEANYVPIDGTCIEAAGQTDKCTTNDGKNACSSCGDDYFLHSGGCYSTDAGKPGRTLCTAADAGVCTQGAEGYFAVPGATKTDESVVACGDATTGVTVNGKKYKGVKNCASCTAPASISGEASKTEAAATCTVCNSDKIVKTETAGTSCVDRTACNNGFFVDATATPNKCTACADENCNACTGAGECKCTSCKDSGKKYLKKTDGLQTGTCVDANGCSSDNTYYADDTVDPTSGKLCRKCAEGGLKDCDKCEKSADDLVCKECTGKKFGLNKRSCVSQCPTNSQTGDDSVCKCNDGFTPSEDSTACVTASSSANLSTGAIAGISVAAVVVMGGLVGFLCWWFVCRGKA</sequence>